<evidence type="ECO:0000313" key="7">
    <source>
        <dbReference type="EMBL" id="BCO10507.1"/>
    </source>
</evidence>
<keyword evidence="2" id="KW-1003">Cell membrane</keyword>
<dbReference type="PANTHER" id="PTHR30086">
    <property type="entry name" value="ARGININE EXPORTER PROTEIN ARGO"/>
    <property type="match status" value="1"/>
</dbReference>
<dbReference type="Pfam" id="PF01810">
    <property type="entry name" value="LysE"/>
    <property type="match status" value="1"/>
</dbReference>
<dbReference type="EMBL" id="AP024233">
    <property type="protein sequence ID" value="BCO10507.1"/>
    <property type="molecule type" value="Genomic_DNA"/>
</dbReference>
<feature type="transmembrane region" description="Helical" evidence="6">
    <location>
        <begin position="6"/>
        <end position="26"/>
    </location>
</feature>
<protein>
    <submittedName>
        <fullName evidence="7">Amino acid transporter</fullName>
    </submittedName>
</protein>
<keyword evidence="5 6" id="KW-0472">Membrane</keyword>
<dbReference type="KEGG" id="ddu:GF1_28830"/>
<dbReference type="GO" id="GO:0005886">
    <property type="term" value="C:plasma membrane"/>
    <property type="evidence" value="ECO:0007669"/>
    <property type="project" value="UniProtKB-SubCell"/>
</dbReference>
<dbReference type="InterPro" id="IPR001123">
    <property type="entry name" value="LeuE-type"/>
</dbReference>
<evidence type="ECO:0000256" key="5">
    <source>
        <dbReference type="ARBA" id="ARBA00023136"/>
    </source>
</evidence>
<gene>
    <name evidence="7" type="ORF">GF1_28830</name>
</gene>
<evidence type="ECO:0000313" key="8">
    <source>
        <dbReference type="Proteomes" id="UP001063350"/>
    </source>
</evidence>
<name>A0A915U6S0_9BACT</name>
<dbReference type="GO" id="GO:0015171">
    <property type="term" value="F:amino acid transmembrane transporter activity"/>
    <property type="evidence" value="ECO:0007669"/>
    <property type="project" value="TreeGrafter"/>
</dbReference>
<reference evidence="7" key="1">
    <citation type="submission" date="2020-12" db="EMBL/GenBank/DDBJ databases">
        <title>Desulfobium dissulfuricans gen. nov., sp. nov., a novel mesophilic, sulfate-reducing bacterium isolated from a deep-sea hydrothermal vent.</title>
        <authorList>
            <person name="Hashimoto Y."/>
            <person name="Tame A."/>
            <person name="Sawayama S."/>
            <person name="Miyazaki J."/>
            <person name="Takai K."/>
            <person name="Nakagawa S."/>
        </authorList>
    </citation>
    <scope>NUCLEOTIDE SEQUENCE</scope>
    <source>
        <strain evidence="7">GF1</strain>
    </source>
</reference>
<feature type="transmembrane region" description="Helical" evidence="6">
    <location>
        <begin position="68"/>
        <end position="89"/>
    </location>
</feature>
<comment type="subcellular location">
    <subcellularLocation>
        <location evidence="1">Cell membrane</location>
        <topology evidence="1">Multi-pass membrane protein</topology>
    </subcellularLocation>
</comment>
<keyword evidence="8" id="KW-1185">Reference proteome</keyword>
<dbReference type="AlphaFoldDB" id="A0A915U6S0"/>
<keyword evidence="3 6" id="KW-0812">Transmembrane</keyword>
<accession>A0A915U6S0</accession>
<feature type="transmembrane region" description="Helical" evidence="6">
    <location>
        <begin position="146"/>
        <end position="170"/>
    </location>
</feature>
<organism evidence="7 8">
    <name type="scientific">Desulfolithobacter dissulfuricans</name>
    <dbReference type="NCBI Taxonomy" id="2795293"/>
    <lineage>
        <taxon>Bacteria</taxon>
        <taxon>Pseudomonadati</taxon>
        <taxon>Thermodesulfobacteriota</taxon>
        <taxon>Desulfobulbia</taxon>
        <taxon>Desulfobulbales</taxon>
        <taxon>Desulfobulbaceae</taxon>
        <taxon>Desulfolithobacter</taxon>
    </lineage>
</organism>
<evidence type="ECO:0000256" key="1">
    <source>
        <dbReference type="ARBA" id="ARBA00004651"/>
    </source>
</evidence>
<dbReference type="PIRSF" id="PIRSF006324">
    <property type="entry name" value="LeuE"/>
    <property type="match status" value="1"/>
</dbReference>
<evidence type="ECO:0000256" key="4">
    <source>
        <dbReference type="ARBA" id="ARBA00022989"/>
    </source>
</evidence>
<dbReference type="PANTHER" id="PTHR30086:SF20">
    <property type="entry name" value="ARGININE EXPORTER PROTEIN ARGO-RELATED"/>
    <property type="match status" value="1"/>
</dbReference>
<evidence type="ECO:0000256" key="2">
    <source>
        <dbReference type="ARBA" id="ARBA00022475"/>
    </source>
</evidence>
<dbReference type="Proteomes" id="UP001063350">
    <property type="component" value="Chromosome"/>
</dbReference>
<dbReference type="RefSeq" id="WP_267927235.1">
    <property type="nucleotide sequence ID" value="NZ_AP024233.1"/>
</dbReference>
<evidence type="ECO:0000256" key="3">
    <source>
        <dbReference type="ARBA" id="ARBA00022692"/>
    </source>
</evidence>
<evidence type="ECO:0000256" key="6">
    <source>
        <dbReference type="SAM" id="Phobius"/>
    </source>
</evidence>
<feature type="transmembrane region" description="Helical" evidence="6">
    <location>
        <begin position="182"/>
        <end position="201"/>
    </location>
</feature>
<feature type="transmembrane region" description="Helical" evidence="6">
    <location>
        <begin position="38"/>
        <end position="62"/>
    </location>
</feature>
<feature type="transmembrane region" description="Helical" evidence="6">
    <location>
        <begin position="110"/>
        <end position="134"/>
    </location>
</feature>
<sequence length="204" mass="22581">MENWPIFVATVTLLVLTPGPSVLLALSHGIRYGRLKALQTIAGNVSANSIQILLASLGLGLLLKNAPLLFHAVKWVGVGYILLLAIRLWKQDTPLKLRQEDRHDTALARYRQGFLTSFTNPKAIIFFSVLFPIFLDDHHNTTAQCLLLGTTFMVLNGTALFLYACLGEWLADLLQDTRFRLIQGRVTALLLTIGACLLALVQET</sequence>
<keyword evidence="4 6" id="KW-1133">Transmembrane helix</keyword>
<proteinExistence type="predicted"/>